<feature type="region of interest" description="Disordered" evidence="1">
    <location>
        <begin position="134"/>
        <end position="153"/>
    </location>
</feature>
<reference evidence="3 4" key="1">
    <citation type="submission" date="2018-06" db="EMBL/GenBank/DDBJ databases">
        <authorList>
            <consortium name="Pathogen Informatics"/>
            <person name="Doyle S."/>
        </authorList>
    </citation>
    <scope>NUCLEOTIDE SEQUENCE [LARGE SCALE GENOMIC DNA]</scope>
    <source>
        <strain evidence="3 4">NCTC11190</strain>
    </source>
</reference>
<evidence type="ECO:0000256" key="1">
    <source>
        <dbReference type="SAM" id="MobiDB-lite"/>
    </source>
</evidence>
<feature type="signal peptide" evidence="2">
    <location>
        <begin position="1"/>
        <end position="18"/>
    </location>
</feature>
<evidence type="ECO:0000313" key="3">
    <source>
        <dbReference type="EMBL" id="SUE33285.1"/>
    </source>
</evidence>
<evidence type="ECO:0008006" key="5">
    <source>
        <dbReference type="Google" id="ProtNLM"/>
    </source>
</evidence>
<dbReference type="EMBL" id="UGVL01000001">
    <property type="protein sequence ID" value="SUE33285.1"/>
    <property type="molecule type" value="Genomic_DNA"/>
</dbReference>
<accession>A0A379MP22</accession>
<evidence type="ECO:0000313" key="4">
    <source>
        <dbReference type="Proteomes" id="UP000255233"/>
    </source>
</evidence>
<organism evidence="3 4">
    <name type="scientific">Rikenella microfusus</name>
    <dbReference type="NCBI Taxonomy" id="28139"/>
    <lineage>
        <taxon>Bacteria</taxon>
        <taxon>Pseudomonadati</taxon>
        <taxon>Bacteroidota</taxon>
        <taxon>Bacteroidia</taxon>
        <taxon>Bacteroidales</taxon>
        <taxon>Rikenellaceae</taxon>
        <taxon>Rikenella</taxon>
    </lineage>
</organism>
<keyword evidence="2" id="KW-0732">Signal</keyword>
<dbReference type="Proteomes" id="UP000255233">
    <property type="component" value="Unassembled WGS sequence"/>
</dbReference>
<protein>
    <recommendedName>
        <fullName evidence="5">Lipoprotein</fullName>
    </recommendedName>
</protein>
<feature type="chain" id="PRO_5016887028" description="Lipoprotein" evidence="2">
    <location>
        <begin position="19"/>
        <end position="199"/>
    </location>
</feature>
<name>A0A379MP22_9BACT</name>
<dbReference type="AlphaFoldDB" id="A0A379MP22"/>
<keyword evidence="4" id="KW-1185">Reference proteome</keyword>
<dbReference type="PROSITE" id="PS51257">
    <property type="entry name" value="PROKAR_LIPOPROTEIN"/>
    <property type="match status" value="1"/>
</dbReference>
<gene>
    <name evidence="3" type="ORF">NCTC11190_00491</name>
</gene>
<evidence type="ECO:0000256" key="2">
    <source>
        <dbReference type="SAM" id="SignalP"/>
    </source>
</evidence>
<sequence length="199" mass="21454">MKKHILFSLALAGALTFASCGNGTPNAGTAETTENQSVATKTMDLDSLLSVAETLVDQPIVVEGICTHICSKGGGKLFLMGSDDTKTIRVEAGEKIGKFPQDVVNNILTINGILREQRIDEAYLSQWEEQVKTQTTEQHGANGAGCDSEQKARGEATGAVSAADRIAAFRQRIADRKAKDGKEYLSFYYIDGDSYTINK</sequence>
<dbReference type="OrthoDB" id="1118652at2"/>
<proteinExistence type="predicted"/>
<dbReference type="RefSeq" id="WP_027290707.1">
    <property type="nucleotide sequence ID" value="NZ_CANTWR010000041.1"/>
</dbReference>